<dbReference type="EMBL" id="AP012319">
    <property type="protein sequence ID" value="BAL87172.1"/>
    <property type="molecule type" value="Genomic_DNA"/>
</dbReference>
<dbReference type="RefSeq" id="WP_014442067.1">
    <property type="nucleotide sequence ID" value="NC_017093.1"/>
</dbReference>
<keyword evidence="2" id="KW-1185">Reference proteome</keyword>
<name>I0H2D5_ACTM4</name>
<accession>I0H2D5</accession>
<reference evidence="1 2" key="1">
    <citation type="submission" date="2012-02" db="EMBL/GenBank/DDBJ databases">
        <title>Complete genome sequence of Actinoplanes missouriensis 431 (= NBRC 102363).</title>
        <authorList>
            <person name="Ohnishi Y."/>
            <person name="Ishikawa J."/>
            <person name="Sekine M."/>
            <person name="Hosoyama A."/>
            <person name="Harada T."/>
            <person name="Narita H."/>
            <person name="Hata T."/>
            <person name="Konno Y."/>
            <person name="Tutikane K."/>
            <person name="Fujita N."/>
            <person name="Horinouchi S."/>
            <person name="Hayakawa M."/>
        </authorList>
    </citation>
    <scope>NUCLEOTIDE SEQUENCE [LARGE SCALE GENOMIC DNA]</scope>
    <source>
        <strain evidence="2">ATCC 14538 / DSM 43046 / CBS 188.64 / JCM 3121 / NBRC 102363 / NCIMB 12654 / NRRL B-3342 / UNCC 431</strain>
    </source>
</reference>
<protein>
    <submittedName>
        <fullName evidence="1">Uncharacterized protein</fullName>
    </submittedName>
</protein>
<sequence>MTCTHPQAGPPLNARWYCMYCGAWQETVLAESSMRDQLTAMLELDAHLEDWAIPNPPPQWPS</sequence>
<dbReference type="AlphaFoldDB" id="I0H2D5"/>
<dbReference type="HOGENOM" id="CLU_2893743_0_0_11"/>
<dbReference type="KEGG" id="ams:AMIS_19520"/>
<evidence type="ECO:0000313" key="2">
    <source>
        <dbReference type="Proteomes" id="UP000007882"/>
    </source>
</evidence>
<dbReference type="Proteomes" id="UP000007882">
    <property type="component" value="Chromosome"/>
</dbReference>
<gene>
    <name evidence="1" type="ordered locus">AMIS_19520</name>
</gene>
<dbReference type="PATRIC" id="fig|512565.3.peg.1962"/>
<dbReference type="STRING" id="512565.AMIS_19520"/>
<evidence type="ECO:0000313" key="1">
    <source>
        <dbReference type="EMBL" id="BAL87172.1"/>
    </source>
</evidence>
<organism evidence="1 2">
    <name type="scientific">Actinoplanes missouriensis (strain ATCC 14538 / DSM 43046 / CBS 188.64 / JCM 3121 / NBRC 102363 / NCIMB 12654 / NRRL B-3342 / UNCC 431)</name>
    <dbReference type="NCBI Taxonomy" id="512565"/>
    <lineage>
        <taxon>Bacteria</taxon>
        <taxon>Bacillati</taxon>
        <taxon>Actinomycetota</taxon>
        <taxon>Actinomycetes</taxon>
        <taxon>Micromonosporales</taxon>
        <taxon>Micromonosporaceae</taxon>
        <taxon>Actinoplanes</taxon>
    </lineage>
</organism>
<proteinExistence type="predicted"/>